<evidence type="ECO:0000313" key="2">
    <source>
        <dbReference type="Proteomes" id="UP000618754"/>
    </source>
</evidence>
<comment type="caution">
    <text evidence="1">The sequence shown here is derived from an EMBL/GenBank/DDBJ whole genome shotgun (WGS) entry which is preliminary data.</text>
</comment>
<organism evidence="1 2">
    <name type="scientific">Mucilaginibacter rigui</name>
    <dbReference type="NCBI Taxonomy" id="534635"/>
    <lineage>
        <taxon>Bacteria</taxon>
        <taxon>Pseudomonadati</taxon>
        <taxon>Bacteroidota</taxon>
        <taxon>Sphingobacteriia</taxon>
        <taxon>Sphingobacteriales</taxon>
        <taxon>Sphingobacteriaceae</taxon>
        <taxon>Mucilaginibacter</taxon>
    </lineage>
</organism>
<dbReference type="InterPro" id="IPR029044">
    <property type="entry name" value="Nucleotide-diphossugar_trans"/>
</dbReference>
<keyword evidence="2" id="KW-1185">Reference proteome</keyword>
<dbReference type="RefSeq" id="WP_191176594.1">
    <property type="nucleotide sequence ID" value="NZ_JACWMW010000003.1"/>
</dbReference>
<dbReference type="Proteomes" id="UP000618754">
    <property type="component" value="Unassembled WGS sequence"/>
</dbReference>
<sequence>MLRGKSLMEKASFNLPPVTSNPAGSPVYFLTGKNYLYQTLFCIQSLHKCGVDNLRFIIVDDGTFDIRLIKRITKQLPGAEIITRETIEDNLQKYLPEHLYSVLHQKRKVYPHIKKLTDIHTIPGPEWKLVLDSDMLFWNMPTEMLNWLKTPDNPIHMIDCVESYGYSTALMKQLCGSTVPNLLNVGTIGLKSSNINWTKVNEWVKILEEKEGASYYLEQALTAMLIGNAETTILGRNDHIVNPNKINPGDILHHYVDVSKKMYYQHAWKKISD</sequence>
<dbReference type="EMBL" id="JACWMW010000003">
    <property type="protein sequence ID" value="MBD1386764.1"/>
    <property type="molecule type" value="Genomic_DNA"/>
</dbReference>
<dbReference type="GO" id="GO:0016740">
    <property type="term" value="F:transferase activity"/>
    <property type="evidence" value="ECO:0007669"/>
    <property type="project" value="UniProtKB-KW"/>
</dbReference>
<keyword evidence="1" id="KW-0808">Transferase</keyword>
<dbReference type="SUPFAM" id="SSF53448">
    <property type="entry name" value="Nucleotide-diphospho-sugar transferases"/>
    <property type="match status" value="1"/>
</dbReference>
<evidence type="ECO:0000313" key="1">
    <source>
        <dbReference type="EMBL" id="MBD1386764.1"/>
    </source>
</evidence>
<reference evidence="1 2" key="1">
    <citation type="submission" date="2020-09" db="EMBL/GenBank/DDBJ databases">
        <title>Novel species of Mucilaginibacter isolated from a glacier on the Tibetan Plateau.</title>
        <authorList>
            <person name="Liu Q."/>
            <person name="Xin Y.-H."/>
        </authorList>
    </citation>
    <scope>NUCLEOTIDE SEQUENCE [LARGE SCALE GENOMIC DNA]</scope>
    <source>
        <strain evidence="1 2">CGMCC 1.13878</strain>
    </source>
</reference>
<accession>A0ABR7X863</accession>
<name>A0ABR7X863_9SPHI</name>
<protein>
    <submittedName>
        <fullName evidence="1">Glycosyl transferase</fullName>
    </submittedName>
</protein>
<gene>
    <name evidence="1" type="ORF">IDJ75_15885</name>
</gene>
<proteinExistence type="predicted"/>
<dbReference type="Gene3D" id="3.90.550.10">
    <property type="entry name" value="Spore Coat Polysaccharide Biosynthesis Protein SpsA, Chain A"/>
    <property type="match status" value="1"/>
</dbReference>